<reference evidence="3" key="1">
    <citation type="journal article" date="2023" name="Commun. Biol.">
        <title>Genome analysis of Parmales, the sister group of diatoms, reveals the evolutionary specialization of diatoms from phago-mixotrophs to photoautotrophs.</title>
        <authorList>
            <person name="Ban H."/>
            <person name="Sato S."/>
            <person name="Yoshikawa S."/>
            <person name="Yamada K."/>
            <person name="Nakamura Y."/>
            <person name="Ichinomiya M."/>
            <person name="Sato N."/>
            <person name="Blanc-Mathieu R."/>
            <person name="Endo H."/>
            <person name="Kuwata A."/>
            <person name="Ogata H."/>
        </authorList>
    </citation>
    <scope>NUCLEOTIDE SEQUENCE [LARGE SCALE GENOMIC DNA]</scope>
</reference>
<feature type="signal peptide" evidence="1">
    <location>
        <begin position="1"/>
        <end position="22"/>
    </location>
</feature>
<accession>A0A9W7FYG7</accession>
<evidence type="ECO:0000313" key="2">
    <source>
        <dbReference type="EMBL" id="GMI27502.1"/>
    </source>
</evidence>
<dbReference type="EMBL" id="BRYA01000645">
    <property type="protein sequence ID" value="GMI27502.1"/>
    <property type="molecule type" value="Genomic_DNA"/>
</dbReference>
<sequence length="257" mass="28592">MKFGVALFFLLVTILLVPTASFVPLKGKTCDQVASTMHSSVVSAQGSDHCPSMFYDPTTRDEAYGQNIAKYLVDLHDNKGTFDFCGGMMFQFRLTKKLRDRLVRVAGGDDGEQPVVHDAAFSTMDKTPGYEKSATADNVRYFHGREIRSVPDAAGGRGFVLELSDSSDDPEGWTSGEISGYDGWGHDSGRKWRKADEWEAEGVEGIKENYGGEAFGLNHRFYLHYDEKKDFWLSAEDGCEGKAAEAKRRGYFQGLFN</sequence>
<organism evidence="2 3">
    <name type="scientific">Triparma columacea</name>
    <dbReference type="NCBI Taxonomy" id="722753"/>
    <lineage>
        <taxon>Eukaryota</taxon>
        <taxon>Sar</taxon>
        <taxon>Stramenopiles</taxon>
        <taxon>Ochrophyta</taxon>
        <taxon>Bolidophyceae</taxon>
        <taxon>Parmales</taxon>
        <taxon>Triparmaceae</taxon>
        <taxon>Triparma</taxon>
    </lineage>
</organism>
<comment type="caution">
    <text evidence="2">The sequence shown here is derived from an EMBL/GenBank/DDBJ whole genome shotgun (WGS) entry which is preliminary data.</text>
</comment>
<gene>
    <name evidence="2" type="ORF">TrCOL_g2301</name>
</gene>
<keyword evidence="3" id="KW-1185">Reference proteome</keyword>
<dbReference type="OrthoDB" id="10266294at2759"/>
<evidence type="ECO:0000313" key="3">
    <source>
        <dbReference type="Proteomes" id="UP001165065"/>
    </source>
</evidence>
<evidence type="ECO:0000256" key="1">
    <source>
        <dbReference type="SAM" id="SignalP"/>
    </source>
</evidence>
<keyword evidence="1" id="KW-0732">Signal</keyword>
<name>A0A9W7FYG7_9STRA</name>
<protein>
    <submittedName>
        <fullName evidence="2">Uncharacterized protein</fullName>
    </submittedName>
</protein>
<proteinExistence type="predicted"/>
<dbReference type="Proteomes" id="UP001165065">
    <property type="component" value="Unassembled WGS sequence"/>
</dbReference>
<feature type="chain" id="PRO_5040942058" evidence="1">
    <location>
        <begin position="23"/>
        <end position="257"/>
    </location>
</feature>
<dbReference type="AlphaFoldDB" id="A0A9W7FYG7"/>